<dbReference type="PROSITE" id="PS50977">
    <property type="entry name" value="HTH_TETR_2"/>
    <property type="match status" value="1"/>
</dbReference>
<evidence type="ECO:0000313" key="8">
    <source>
        <dbReference type="EMBL" id="MBF9073404.1"/>
    </source>
</evidence>
<evidence type="ECO:0000313" key="9">
    <source>
        <dbReference type="Proteomes" id="UP000657385"/>
    </source>
</evidence>
<reference evidence="7" key="1">
    <citation type="submission" date="2020-11" db="EMBL/GenBank/DDBJ databases">
        <title>Isolation and identification of active actinomycetes.</title>
        <authorList>
            <person name="Yu B."/>
        </authorList>
    </citation>
    <scope>NUCLEOTIDE SEQUENCE</scope>
    <source>
        <strain evidence="7">NEAU-YB345</strain>
    </source>
</reference>
<evidence type="ECO:0000256" key="4">
    <source>
        <dbReference type="PROSITE-ProRule" id="PRU00335"/>
    </source>
</evidence>
<dbReference type="GO" id="GO:0003700">
    <property type="term" value="F:DNA-binding transcription factor activity"/>
    <property type="evidence" value="ECO:0007669"/>
    <property type="project" value="TreeGrafter"/>
</dbReference>
<dbReference type="PROSITE" id="PS01081">
    <property type="entry name" value="HTH_TETR_1"/>
    <property type="match status" value="1"/>
</dbReference>
<dbReference type="FunFam" id="1.10.10.60:FF:000141">
    <property type="entry name" value="TetR family transcriptional regulator"/>
    <property type="match status" value="1"/>
</dbReference>
<feature type="compositionally biased region" description="Basic and acidic residues" evidence="5">
    <location>
        <begin position="34"/>
        <end position="44"/>
    </location>
</feature>
<dbReference type="EMBL" id="JADPRT010000004">
    <property type="protein sequence ID" value="MBF9068950.1"/>
    <property type="molecule type" value="Genomic_DNA"/>
</dbReference>
<evidence type="ECO:0000313" key="7">
    <source>
        <dbReference type="EMBL" id="MBF9068950.1"/>
    </source>
</evidence>
<evidence type="ECO:0000256" key="1">
    <source>
        <dbReference type="ARBA" id="ARBA00023015"/>
    </source>
</evidence>
<dbReference type="Gene3D" id="1.10.357.10">
    <property type="entry name" value="Tetracycline Repressor, domain 2"/>
    <property type="match status" value="1"/>
</dbReference>
<evidence type="ECO:0000256" key="2">
    <source>
        <dbReference type="ARBA" id="ARBA00023125"/>
    </source>
</evidence>
<keyword evidence="2 4" id="KW-0238">DNA-binding</keyword>
<dbReference type="PANTHER" id="PTHR30055">
    <property type="entry name" value="HTH-TYPE TRANSCRIPTIONAL REGULATOR RUTR"/>
    <property type="match status" value="1"/>
</dbReference>
<gene>
    <name evidence="7" type="ORF">I2501_13040</name>
    <name evidence="8" type="ORF">I2501_35855</name>
</gene>
<evidence type="ECO:0000256" key="5">
    <source>
        <dbReference type="SAM" id="MobiDB-lite"/>
    </source>
</evidence>
<protein>
    <submittedName>
        <fullName evidence="7">TetR family transcriptional regulator</fullName>
    </submittedName>
</protein>
<dbReference type="InterPro" id="IPR023772">
    <property type="entry name" value="DNA-bd_HTH_TetR-type_CS"/>
</dbReference>
<evidence type="ECO:0000259" key="6">
    <source>
        <dbReference type="PROSITE" id="PS50977"/>
    </source>
</evidence>
<keyword evidence="3" id="KW-0804">Transcription</keyword>
<dbReference type="EMBL" id="JADPRT010000022">
    <property type="protein sequence ID" value="MBF9073404.1"/>
    <property type="molecule type" value="Genomic_DNA"/>
</dbReference>
<feature type="region of interest" description="Disordered" evidence="5">
    <location>
        <begin position="1"/>
        <end position="44"/>
    </location>
</feature>
<feature type="DNA-binding region" description="H-T-H motif" evidence="4">
    <location>
        <begin position="65"/>
        <end position="84"/>
    </location>
</feature>
<dbReference type="AlphaFoldDB" id="A0A931B0K2"/>
<organism evidence="7 9">
    <name type="scientific">Streptacidiphilus fuscans</name>
    <dbReference type="NCBI Taxonomy" id="2789292"/>
    <lineage>
        <taxon>Bacteria</taxon>
        <taxon>Bacillati</taxon>
        <taxon>Actinomycetota</taxon>
        <taxon>Actinomycetes</taxon>
        <taxon>Kitasatosporales</taxon>
        <taxon>Streptomycetaceae</taxon>
        <taxon>Streptacidiphilus</taxon>
    </lineage>
</organism>
<comment type="caution">
    <text evidence="7">The sequence shown here is derived from an EMBL/GenBank/DDBJ whole genome shotgun (WGS) entry which is preliminary data.</text>
</comment>
<dbReference type="Gene3D" id="1.10.10.60">
    <property type="entry name" value="Homeodomain-like"/>
    <property type="match status" value="1"/>
</dbReference>
<dbReference type="Pfam" id="PF00440">
    <property type="entry name" value="TetR_N"/>
    <property type="match status" value="1"/>
</dbReference>
<dbReference type="InterPro" id="IPR050109">
    <property type="entry name" value="HTH-type_TetR-like_transc_reg"/>
</dbReference>
<proteinExistence type="predicted"/>
<keyword evidence="9" id="KW-1185">Reference proteome</keyword>
<feature type="domain" description="HTH tetR-type" evidence="6">
    <location>
        <begin position="42"/>
        <end position="102"/>
    </location>
</feature>
<dbReference type="InterPro" id="IPR001647">
    <property type="entry name" value="HTH_TetR"/>
</dbReference>
<evidence type="ECO:0000256" key="3">
    <source>
        <dbReference type="ARBA" id="ARBA00023163"/>
    </source>
</evidence>
<dbReference type="InterPro" id="IPR009057">
    <property type="entry name" value="Homeodomain-like_sf"/>
</dbReference>
<dbReference type="GO" id="GO:0000976">
    <property type="term" value="F:transcription cis-regulatory region binding"/>
    <property type="evidence" value="ECO:0007669"/>
    <property type="project" value="TreeGrafter"/>
</dbReference>
<sequence>MDTAATAHAAEETATEATAEVTTEATTEATSEPLGRREENKRRTHEALVEAAAQLFQERGFAATTVRDIAAAAGVGERTFFRYFPSKESLVLQQVVDLIPLLGAGVRARPADEPPLVALREALLELARRHETNPAILLAVPGPLQLEAQGRLDVPGRGDRFLLYDLEEAVAAAFRERLGAAEGTGTGVEGAAFRASVLSRAGVGVLRAVRLAYGRLSEAEREAVDPVELLRTGFAALEG</sequence>
<keyword evidence="1" id="KW-0805">Transcription regulation</keyword>
<dbReference type="GO" id="GO:0045892">
    <property type="term" value="P:negative regulation of DNA-templated transcription"/>
    <property type="evidence" value="ECO:0007669"/>
    <property type="project" value="UniProtKB-ARBA"/>
</dbReference>
<feature type="compositionally biased region" description="Low complexity" evidence="5">
    <location>
        <begin position="15"/>
        <end position="30"/>
    </location>
</feature>
<dbReference type="RefSeq" id="WP_196194072.1">
    <property type="nucleotide sequence ID" value="NZ_JADPRT010000004.1"/>
</dbReference>
<dbReference type="PRINTS" id="PR00455">
    <property type="entry name" value="HTHTETR"/>
</dbReference>
<dbReference type="Proteomes" id="UP000657385">
    <property type="component" value="Unassembled WGS sequence"/>
</dbReference>
<dbReference type="PANTHER" id="PTHR30055:SF234">
    <property type="entry name" value="HTH-TYPE TRANSCRIPTIONAL REGULATOR BETI"/>
    <property type="match status" value="1"/>
</dbReference>
<accession>A0A931B0K2</accession>
<dbReference type="SUPFAM" id="SSF46689">
    <property type="entry name" value="Homeodomain-like"/>
    <property type="match status" value="1"/>
</dbReference>
<name>A0A931B0K2_9ACTN</name>